<dbReference type="AlphaFoldDB" id="A0A736R8N3"/>
<accession>A0A736R8N3</accession>
<evidence type="ECO:0000313" key="1">
    <source>
        <dbReference type="EMBL" id="HAE7768005.1"/>
    </source>
</evidence>
<reference evidence="1" key="1">
    <citation type="journal article" date="2018" name="Genome Biol.">
        <title>SKESA: strategic k-mer extension for scrupulous assemblies.</title>
        <authorList>
            <person name="Souvorov A."/>
            <person name="Agarwala R."/>
            <person name="Lipman D.J."/>
        </authorList>
    </citation>
    <scope>NUCLEOTIDE SEQUENCE</scope>
    <source>
        <strain evidence="1">2584-68</strain>
    </source>
</reference>
<dbReference type="EMBL" id="DAATAH010000162">
    <property type="protein sequence ID" value="HAE7768005.1"/>
    <property type="molecule type" value="Genomic_DNA"/>
</dbReference>
<gene>
    <name evidence="1" type="ORF">GNB58_005171</name>
</gene>
<organism evidence="1">
    <name type="scientific">Salmonella enterica subsp. houtenae serovar 45:g,z51:-</name>
    <dbReference type="NCBI Taxonomy" id="1967611"/>
    <lineage>
        <taxon>Bacteria</taxon>
        <taxon>Pseudomonadati</taxon>
        <taxon>Pseudomonadota</taxon>
        <taxon>Gammaproteobacteria</taxon>
        <taxon>Enterobacterales</taxon>
        <taxon>Enterobacteriaceae</taxon>
        <taxon>Salmonella</taxon>
    </lineage>
</organism>
<reference evidence="1" key="2">
    <citation type="submission" date="2018-07" db="EMBL/GenBank/DDBJ databases">
        <authorList>
            <consortium name="NCBI Pathogen Detection Project"/>
        </authorList>
    </citation>
    <scope>NUCLEOTIDE SEQUENCE</scope>
    <source>
        <strain evidence="1">2584-68</strain>
    </source>
</reference>
<comment type="caution">
    <text evidence="1">The sequence shown here is derived from an EMBL/GenBank/DDBJ whole genome shotgun (WGS) entry which is preliminary data.</text>
</comment>
<sequence>MSRDIGIYLVKENLPSTDAIRDSIIQAGFPCVLDDEFDPLTFSGFLPCFVNGFPSGFEYFSREVDSDELNELNATFVPELVIILSTGRYEPEWISALATACCIATLAEGLVVDYSTGNHYLANNAVKWAKSQMSIVQSYS</sequence>
<proteinExistence type="predicted"/>
<protein>
    <submittedName>
        <fullName evidence="1">Uncharacterized protein</fullName>
    </submittedName>
</protein>
<name>A0A736R8N3_SALHO</name>